<feature type="region of interest" description="Disordered" evidence="1">
    <location>
        <begin position="167"/>
        <end position="207"/>
    </location>
</feature>
<sequence>MWMEFRCINDVIDFTHYTDQRGNVTSIPSDTRKPTTSARLLFLLQKGILSSVDVFKSPENAIGLLVAEIDETRLLACVIKDRLLQYVDYVKQLCVEIVEELHNILELYHALSGMADHTNLDATLTMNLFDDFMDRVSLISIQIPLLNTWTCWASRLKDWLAASRGGADTDRTGTGHVTQQHAHQTSHPSTSTRRAEAEHGDQWMDGTKTNSIYTQIPGTPGQASIQLPNAKRSYRAVQQKMQYWRD</sequence>
<dbReference type="EMBL" id="LUGG01000007">
    <property type="protein sequence ID" value="OBZ72832.1"/>
    <property type="molecule type" value="Genomic_DNA"/>
</dbReference>
<proteinExistence type="predicted"/>
<evidence type="ECO:0000256" key="1">
    <source>
        <dbReference type="SAM" id="MobiDB-lite"/>
    </source>
</evidence>
<keyword evidence="3" id="KW-1185">Reference proteome</keyword>
<comment type="caution">
    <text evidence="2">The sequence shown here is derived from an EMBL/GenBank/DDBJ whole genome shotgun (WGS) entry which is preliminary data.</text>
</comment>
<reference evidence="2 3" key="1">
    <citation type="submission" date="2016-03" db="EMBL/GenBank/DDBJ databases">
        <title>Whole genome sequencing of Grifola frondosa 9006-11.</title>
        <authorList>
            <person name="Min B."/>
            <person name="Park H."/>
            <person name="Kim J.-G."/>
            <person name="Cho H."/>
            <person name="Oh Y.-L."/>
            <person name="Kong W.-S."/>
            <person name="Choi I.-G."/>
        </authorList>
    </citation>
    <scope>NUCLEOTIDE SEQUENCE [LARGE SCALE GENOMIC DNA]</scope>
    <source>
        <strain evidence="2 3">9006-11</strain>
    </source>
</reference>
<accession>A0A1C7M7M5</accession>
<evidence type="ECO:0000313" key="3">
    <source>
        <dbReference type="Proteomes" id="UP000092993"/>
    </source>
</evidence>
<evidence type="ECO:0000313" key="2">
    <source>
        <dbReference type="EMBL" id="OBZ72832.1"/>
    </source>
</evidence>
<dbReference type="Proteomes" id="UP000092993">
    <property type="component" value="Unassembled WGS sequence"/>
</dbReference>
<name>A0A1C7M7M5_GRIFR</name>
<dbReference type="AlphaFoldDB" id="A0A1C7M7M5"/>
<protein>
    <submittedName>
        <fullName evidence="2">Uncharacterized protein</fullName>
    </submittedName>
</protein>
<feature type="compositionally biased region" description="Basic and acidic residues" evidence="1">
    <location>
        <begin position="193"/>
        <end position="202"/>
    </location>
</feature>
<gene>
    <name evidence="2" type="ORF">A0H81_06882</name>
</gene>
<organism evidence="2 3">
    <name type="scientific">Grifola frondosa</name>
    <name type="common">Maitake</name>
    <name type="synonym">Polyporus frondosus</name>
    <dbReference type="NCBI Taxonomy" id="5627"/>
    <lineage>
        <taxon>Eukaryota</taxon>
        <taxon>Fungi</taxon>
        <taxon>Dikarya</taxon>
        <taxon>Basidiomycota</taxon>
        <taxon>Agaricomycotina</taxon>
        <taxon>Agaricomycetes</taxon>
        <taxon>Polyporales</taxon>
        <taxon>Grifolaceae</taxon>
        <taxon>Grifola</taxon>
    </lineage>
</organism>
<feature type="compositionally biased region" description="Polar residues" evidence="1">
    <location>
        <begin position="176"/>
        <end position="192"/>
    </location>
</feature>